<dbReference type="InterPro" id="IPR051536">
    <property type="entry name" value="UDG_Type-4/5"/>
</dbReference>
<keyword evidence="6" id="KW-0411">Iron-sulfur</keyword>
<keyword evidence="10" id="KW-1185">Reference proteome</keyword>
<dbReference type="EMBL" id="BBJS01000014">
    <property type="protein sequence ID" value="GAN13141.1"/>
    <property type="molecule type" value="Genomic_DNA"/>
</dbReference>
<reference evidence="9 10" key="1">
    <citation type="submission" date="2014-08" db="EMBL/GenBank/DDBJ databases">
        <title>Whole genome shotgun sequence of Sphingomonas paucimobilis NBRC 13935.</title>
        <authorList>
            <person name="Hosoyama A."/>
            <person name="Hashimoto M."/>
            <person name="Hosoyama Y."/>
            <person name="Noguchi M."/>
            <person name="Uohara A."/>
            <person name="Ohji S."/>
            <person name="Katano-Makiyama Y."/>
            <person name="Ichikawa N."/>
            <person name="Kimura A."/>
            <person name="Yamazoe A."/>
            <person name="Fujita N."/>
        </authorList>
    </citation>
    <scope>NUCLEOTIDE SEQUENCE [LARGE SCALE GENOMIC DNA]</scope>
    <source>
        <strain evidence="9 10">NBRC 13935</strain>
    </source>
</reference>
<dbReference type="RefSeq" id="WP_007403398.1">
    <property type="nucleotide sequence ID" value="NZ_BBJS01000014.1"/>
</dbReference>
<name>A0A0C9MQU3_SPHPI</name>
<evidence type="ECO:0000259" key="8">
    <source>
        <dbReference type="SMART" id="SM00986"/>
    </source>
</evidence>
<dbReference type="InterPro" id="IPR005122">
    <property type="entry name" value="Uracil-DNA_glycosylase-like"/>
</dbReference>
<keyword evidence="3" id="KW-0227">DNA damage</keyword>
<keyword evidence="4" id="KW-0378">Hydrolase</keyword>
<dbReference type="AlphaFoldDB" id="A0A0C9MQU3"/>
<dbReference type="GO" id="GO:0006281">
    <property type="term" value="P:DNA repair"/>
    <property type="evidence" value="ECO:0007669"/>
    <property type="project" value="UniProtKB-KW"/>
</dbReference>
<dbReference type="SUPFAM" id="SSF52141">
    <property type="entry name" value="Uracil-DNA glycosylase-like"/>
    <property type="match status" value="1"/>
</dbReference>
<dbReference type="CDD" id="cd10030">
    <property type="entry name" value="UDG-F4_TTUDGA_SPO1dp_like"/>
    <property type="match status" value="1"/>
</dbReference>
<gene>
    <name evidence="9" type="ORF">SP6_14_02980</name>
</gene>
<dbReference type="Pfam" id="PF03167">
    <property type="entry name" value="UDG"/>
    <property type="match status" value="1"/>
</dbReference>
<keyword evidence="7" id="KW-0234">DNA repair</keyword>
<protein>
    <submittedName>
        <fullName evidence="9">DNA, contig: SP614</fullName>
    </submittedName>
</protein>
<organism evidence="9 10">
    <name type="scientific">Sphingomonas paucimobilis NBRC 13935</name>
    <dbReference type="NCBI Taxonomy" id="1219050"/>
    <lineage>
        <taxon>Bacteria</taxon>
        <taxon>Pseudomonadati</taxon>
        <taxon>Pseudomonadota</taxon>
        <taxon>Alphaproteobacteria</taxon>
        <taxon>Sphingomonadales</taxon>
        <taxon>Sphingomonadaceae</taxon>
        <taxon>Sphingomonas</taxon>
    </lineage>
</organism>
<keyword evidence="5" id="KW-0408">Iron</keyword>
<dbReference type="GO" id="GO:0097506">
    <property type="term" value="F:deaminated base DNA N-glycosylase activity"/>
    <property type="evidence" value="ECO:0007669"/>
    <property type="project" value="UniProtKB-ARBA"/>
</dbReference>
<evidence type="ECO:0000256" key="5">
    <source>
        <dbReference type="ARBA" id="ARBA00023004"/>
    </source>
</evidence>
<keyword evidence="1" id="KW-0004">4Fe-4S</keyword>
<dbReference type="Gene3D" id="3.40.470.10">
    <property type="entry name" value="Uracil-DNA glycosylase-like domain"/>
    <property type="match status" value="1"/>
</dbReference>
<dbReference type="PANTHER" id="PTHR33693:SF1">
    <property type="entry name" value="TYPE-4 URACIL-DNA GLYCOSYLASE"/>
    <property type="match status" value="1"/>
</dbReference>
<evidence type="ECO:0000256" key="2">
    <source>
        <dbReference type="ARBA" id="ARBA00022723"/>
    </source>
</evidence>
<accession>A0A0C9MQU3</accession>
<dbReference type="GO" id="GO:0046872">
    <property type="term" value="F:metal ion binding"/>
    <property type="evidence" value="ECO:0007669"/>
    <property type="project" value="UniProtKB-KW"/>
</dbReference>
<evidence type="ECO:0000256" key="4">
    <source>
        <dbReference type="ARBA" id="ARBA00022801"/>
    </source>
</evidence>
<dbReference type="PANTHER" id="PTHR33693">
    <property type="entry name" value="TYPE-5 URACIL-DNA GLYCOSYLASE"/>
    <property type="match status" value="1"/>
</dbReference>
<dbReference type="SMART" id="SM00987">
    <property type="entry name" value="UreE_C"/>
    <property type="match status" value="1"/>
</dbReference>
<evidence type="ECO:0000256" key="6">
    <source>
        <dbReference type="ARBA" id="ARBA00023014"/>
    </source>
</evidence>
<evidence type="ECO:0000256" key="1">
    <source>
        <dbReference type="ARBA" id="ARBA00022485"/>
    </source>
</evidence>
<dbReference type="GeneID" id="78529101"/>
<sequence length="258" mass="27485">MGAIPTFDTAPLDSALAASLLEWWHDAGVDLLVEDEPRDWMAEPIRPVSFAPPSAPQSPAAPHPLAPILTPAAAQLPDTLTAFLEWRLSDAAPEASWDGISLTATGPADATLMVLVDCPDRDDGEAGQILSGAPGRLFDRMLAAIGQSRETVHLASVCARRPLAGRTPADLESRLAEIARHHVGLIRPRGLLLLGNAASRAVLGTELTSARGHLHAVDHKNGKSQAVASFHPRFLIEKPMAKAESWKDLQLLMGDLAE</sequence>
<evidence type="ECO:0000256" key="3">
    <source>
        <dbReference type="ARBA" id="ARBA00022763"/>
    </source>
</evidence>
<proteinExistence type="predicted"/>
<feature type="domain" description="Uracil-DNA glycosylase-like" evidence="8">
    <location>
        <begin position="103"/>
        <end position="250"/>
    </location>
</feature>
<dbReference type="InterPro" id="IPR036895">
    <property type="entry name" value="Uracil-DNA_glycosylase-like_sf"/>
</dbReference>
<evidence type="ECO:0000256" key="7">
    <source>
        <dbReference type="ARBA" id="ARBA00023204"/>
    </source>
</evidence>
<dbReference type="GO" id="GO:0051539">
    <property type="term" value="F:4 iron, 4 sulfur cluster binding"/>
    <property type="evidence" value="ECO:0007669"/>
    <property type="project" value="UniProtKB-KW"/>
</dbReference>
<keyword evidence="2" id="KW-0479">Metal-binding</keyword>
<evidence type="ECO:0000313" key="10">
    <source>
        <dbReference type="Proteomes" id="UP000032025"/>
    </source>
</evidence>
<dbReference type="Proteomes" id="UP000032025">
    <property type="component" value="Unassembled WGS sequence"/>
</dbReference>
<dbReference type="SMART" id="SM00986">
    <property type="entry name" value="UDG"/>
    <property type="match status" value="1"/>
</dbReference>
<comment type="caution">
    <text evidence="9">The sequence shown here is derived from an EMBL/GenBank/DDBJ whole genome shotgun (WGS) entry which is preliminary data.</text>
</comment>
<evidence type="ECO:0000313" key="9">
    <source>
        <dbReference type="EMBL" id="GAN13141.1"/>
    </source>
</evidence>